<reference evidence="2 3" key="1">
    <citation type="submission" date="2016-11" db="EMBL/GenBank/DDBJ databases">
        <authorList>
            <person name="Jaros S."/>
            <person name="Januszkiewicz K."/>
            <person name="Wedrychowicz H."/>
        </authorList>
    </citation>
    <scope>NUCLEOTIDE SEQUENCE [LARGE SCALE GENOMIC DNA]</scope>
    <source>
        <strain evidence="2 3">DSM 24787</strain>
    </source>
</reference>
<dbReference type="Proteomes" id="UP000185003">
    <property type="component" value="Unassembled WGS sequence"/>
</dbReference>
<feature type="signal peptide" evidence="1">
    <location>
        <begin position="1"/>
        <end position="23"/>
    </location>
</feature>
<proteinExistence type="predicted"/>
<organism evidence="2 3">
    <name type="scientific">Chitinophaga niabensis</name>
    <dbReference type="NCBI Taxonomy" id="536979"/>
    <lineage>
        <taxon>Bacteria</taxon>
        <taxon>Pseudomonadati</taxon>
        <taxon>Bacteroidota</taxon>
        <taxon>Chitinophagia</taxon>
        <taxon>Chitinophagales</taxon>
        <taxon>Chitinophagaceae</taxon>
        <taxon>Chitinophaga</taxon>
    </lineage>
</organism>
<feature type="chain" id="PRO_5013360200" evidence="1">
    <location>
        <begin position="24"/>
        <end position="456"/>
    </location>
</feature>
<gene>
    <name evidence="2" type="ORF">SAMN04488055_1277</name>
</gene>
<dbReference type="AlphaFoldDB" id="A0A1N6E3J3"/>
<dbReference type="EMBL" id="FSRA01000001">
    <property type="protein sequence ID" value="SIN77600.1"/>
    <property type="molecule type" value="Genomic_DNA"/>
</dbReference>
<evidence type="ECO:0000313" key="3">
    <source>
        <dbReference type="Proteomes" id="UP000185003"/>
    </source>
</evidence>
<dbReference type="RefSeq" id="WP_074238431.1">
    <property type="nucleotide sequence ID" value="NZ_FSRA01000001.1"/>
</dbReference>
<keyword evidence="3" id="KW-1185">Reference proteome</keyword>
<keyword evidence="1" id="KW-0732">Signal</keyword>
<dbReference type="STRING" id="536979.SAMN04488055_1277"/>
<dbReference type="OrthoDB" id="1264044at2"/>
<evidence type="ECO:0000256" key="1">
    <source>
        <dbReference type="SAM" id="SignalP"/>
    </source>
</evidence>
<sequence length="456" mass="51139">MISYFTRLRLVALVFLIAFYSSCQQHSHELIPNETYQYAEEVKSYLNSQRYVVPGLGNEFGDSLFRQLDVSGIKKISWKNSELIIAPLKSNNPNRSAKVLLEFKNNKPVGGTLIEVNATGAGDKAGDQLQNFLNKKPLNFTGRFKATSLSNGGHELLSYTLQKGKLLRAEIVQPDRSRNALAKAGVPDQLAAVGDPTGNCVTWVRVYYNPETGEIYETLYLYTVCDGGGGGSGTGNETQYEYQQQDLCAKARSLKDDTVFISKLALLKYAAQNMNYEAAWVHTNQPANGGWNLFTGQPDQHHIQMNMNNFSDNSVQGMMHNHFAGGFSIFSVSDLRAMYDLLRYNKVENPANFSFTVITNQGTTYTLGIENVQRFRDFGNNWLNNDVNAVLLENRYTLQYGISNDNLPADNQEKFMNLLADSNTGLTFYKGNFSSLDSWRPIVRDGNNEFVIIPCR</sequence>
<accession>A0A1N6E3J3</accession>
<name>A0A1N6E3J3_9BACT</name>
<evidence type="ECO:0000313" key="2">
    <source>
        <dbReference type="EMBL" id="SIN77600.1"/>
    </source>
</evidence>
<protein>
    <submittedName>
        <fullName evidence="2">Uncharacterized protein</fullName>
    </submittedName>
</protein>